<dbReference type="AlphaFoldDB" id="A0A3P3QNX2"/>
<feature type="transmembrane region" description="Helical" evidence="8">
    <location>
        <begin position="25"/>
        <end position="51"/>
    </location>
</feature>
<sequence>MKSLQFLLSVRIGLRYSQSRKGHGFLSFITLFSVTGIFLGVMALTIVSSVMNGFEAELKKRILGVIPHLIVQTEANKRLDIAALQQQYPQILQTTPYLQLEALAQSPGQLTAVLLQGIEPGQIPAFLQQSLVAGDWADLTRQPYSVILGAGLADQLKVGPGQQIRLLLAEGGSFTPMGWLPRQRLFTVTGLINTGSEVDNGVALLHLPDLQRLGSKAKQAPQWRLSLAEPFVAPALANQIADFPAVAQVTDWRDSHGKLFSAVAMEKAMMWLMLLLIVAVAAFNIVSALVMMVTEKQREVAILKTQGMTDSQLFSVFAVQGMNNGLLGTLTGAVAGIVVAWQLNGILSVLGISVVAGVALPVDIQPVQIFFIVVCALVLTALAVVYPAWRAVQVQPAEVLRDE</sequence>
<accession>A0A3P3QNX2</accession>
<dbReference type="InterPro" id="IPR011925">
    <property type="entry name" value="LolCE_TM"/>
</dbReference>
<dbReference type="GO" id="GO:0042953">
    <property type="term" value="P:lipoprotein transport"/>
    <property type="evidence" value="ECO:0007669"/>
    <property type="project" value="InterPro"/>
</dbReference>
<evidence type="ECO:0000256" key="3">
    <source>
        <dbReference type="ARBA" id="ARBA00022448"/>
    </source>
</evidence>
<dbReference type="InterPro" id="IPR003838">
    <property type="entry name" value="ABC3_permease_C"/>
</dbReference>
<dbReference type="EMBL" id="RRCF01000001">
    <property type="protein sequence ID" value="RRJ22927.1"/>
    <property type="molecule type" value="Genomic_DNA"/>
</dbReference>
<evidence type="ECO:0000313" key="12">
    <source>
        <dbReference type="Proteomes" id="UP000276260"/>
    </source>
</evidence>
<feature type="domain" description="MacB-like periplasmic core" evidence="10">
    <location>
        <begin position="30"/>
        <end position="241"/>
    </location>
</feature>
<feature type="domain" description="ABC3 transporter permease C-terminal" evidence="9">
    <location>
        <begin position="272"/>
        <end position="396"/>
    </location>
</feature>
<comment type="subcellular location">
    <subcellularLocation>
        <location evidence="1">Cell membrane</location>
        <topology evidence="1">Multi-pass membrane protein</topology>
    </subcellularLocation>
</comment>
<dbReference type="PANTHER" id="PTHR30489:SF8">
    <property type="entry name" value="LIPOPROTEIN-RELEASING SYSTEM TRANSMEMBRANE PROTEIN LOLC"/>
    <property type="match status" value="1"/>
</dbReference>
<feature type="transmembrane region" description="Helical" evidence="8">
    <location>
        <begin position="369"/>
        <end position="389"/>
    </location>
</feature>
<keyword evidence="12" id="KW-1185">Reference proteome</keyword>
<evidence type="ECO:0000259" key="10">
    <source>
        <dbReference type="Pfam" id="PF12704"/>
    </source>
</evidence>
<dbReference type="Proteomes" id="UP000276260">
    <property type="component" value="Unassembled WGS sequence"/>
</dbReference>
<dbReference type="Pfam" id="PF12704">
    <property type="entry name" value="MacB_PCD"/>
    <property type="match status" value="1"/>
</dbReference>
<organism evidence="11 12">
    <name type="scientific">Rheinheimera mesophila</name>
    <dbReference type="NCBI Taxonomy" id="1547515"/>
    <lineage>
        <taxon>Bacteria</taxon>
        <taxon>Pseudomonadati</taxon>
        <taxon>Pseudomonadota</taxon>
        <taxon>Gammaproteobacteria</taxon>
        <taxon>Chromatiales</taxon>
        <taxon>Chromatiaceae</taxon>
        <taxon>Rheinheimera</taxon>
    </lineage>
</organism>
<evidence type="ECO:0000256" key="4">
    <source>
        <dbReference type="ARBA" id="ARBA00022475"/>
    </source>
</evidence>
<dbReference type="OrthoDB" id="9808461at2"/>
<feature type="transmembrane region" description="Helical" evidence="8">
    <location>
        <begin position="268"/>
        <end position="293"/>
    </location>
</feature>
<keyword evidence="7 8" id="KW-0472">Membrane</keyword>
<evidence type="ECO:0000256" key="8">
    <source>
        <dbReference type="SAM" id="Phobius"/>
    </source>
</evidence>
<dbReference type="NCBIfam" id="TIGR02212">
    <property type="entry name" value="lolCE"/>
    <property type="match status" value="1"/>
</dbReference>
<evidence type="ECO:0000256" key="7">
    <source>
        <dbReference type="ARBA" id="ARBA00023136"/>
    </source>
</evidence>
<dbReference type="GO" id="GO:0044874">
    <property type="term" value="P:lipoprotein localization to outer membrane"/>
    <property type="evidence" value="ECO:0007669"/>
    <property type="project" value="TreeGrafter"/>
</dbReference>
<gene>
    <name evidence="11" type="ORF">EIK76_02245</name>
</gene>
<keyword evidence="3" id="KW-0813">Transport</keyword>
<evidence type="ECO:0000256" key="1">
    <source>
        <dbReference type="ARBA" id="ARBA00004651"/>
    </source>
</evidence>
<dbReference type="GO" id="GO:0098797">
    <property type="term" value="C:plasma membrane protein complex"/>
    <property type="evidence" value="ECO:0007669"/>
    <property type="project" value="TreeGrafter"/>
</dbReference>
<name>A0A3P3QNX2_9GAMM</name>
<protein>
    <submittedName>
        <fullName evidence="11">Lipoprotein-releasing ABC transporter permease subunit</fullName>
    </submittedName>
</protein>
<comment type="caution">
    <text evidence="11">The sequence shown here is derived from an EMBL/GenBank/DDBJ whole genome shotgun (WGS) entry which is preliminary data.</text>
</comment>
<dbReference type="Pfam" id="PF02687">
    <property type="entry name" value="FtsX"/>
    <property type="match status" value="1"/>
</dbReference>
<dbReference type="PANTHER" id="PTHR30489">
    <property type="entry name" value="LIPOPROTEIN-RELEASING SYSTEM TRANSMEMBRANE PROTEIN LOLE"/>
    <property type="match status" value="1"/>
</dbReference>
<feature type="transmembrane region" description="Helical" evidence="8">
    <location>
        <begin position="313"/>
        <end position="339"/>
    </location>
</feature>
<evidence type="ECO:0000259" key="9">
    <source>
        <dbReference type="Pfam" id="PF02687"/>
    </source>
</evidence>
<evidence type="ECO:0000313" key="11">
    <source>
        <dbReference type="EMBL" id="RRJ22927.1"/>
    </source>
</evidence>
<keyword evidence="5 8" id="KW-0812">Transmembrane</keyword>
<keyword evidence="6 8" id="KW-1133">Transmembrane helix</keyword>
<dbReference type="RefSeq" id="WP_046518763.1">
    <property type="nucleotide sequence ID" value="NZ_LAVS01000004.1"/>
</dbReference>
<evidence type="ECO:0000256" key="2">
    <source>
        <dbReference type="ARBA" id="ARBA00005236"/>
    </source>
</evidence>
<proteinExistence type="inferred from homology"/>
<keyword evidence="11" id="KW-0449">Lipoprotein</keyword>
<reference evidence="11 12" key="1">
    <citation type="submission" date="2018-11" db="EMBL/GenBank/DDBJ databases">
        <title>Draft genome analysis of Rheinheimera mesophila isolated from an industrial waste site.</title>
        <authorList>
            <person name="Yu Q."/>
            <person name="Qi Y."/>
            <person name="Zhang H."/>
            <person name="Lu Y."/>
            <person name="Pu J."/>
        </authorList>
    </citation>
    <scope>NUCLEOTIDE SEQUENCE [LARGE SCALE GENOMIC DNA]</scope>
    <source>
        <strain evidence="11 12">IITR13</strain>
    </source>
</reference>
<comment type="similarity">
    <text evidence="2">Belongs to the ABC-4 integral membrane protein family. LolC/E subfamily.</text>
</comment>
<dbReference type="InterPro" id="IPR051447">
    <property type="entry name" value="Lipoprotein-release_system"/>
</dbReference>
<evidence type="ECO:0000256" key="5">
    <source>
        <dbReference type="ARBA" id="ARBA00022692"/>
    </source>
</evidence>
<keyword evidence="4" id="KW-1003">Cell membrane</keyword>
<feature type="transmembrane region" description="Helical" evidence="8">
    <location>
        <begin position="345"/>
        <end position="362"/>
    </location>
</feature>
<dbReference type="InterPro" id="IPR025857">
    <property type="entry name" value="MacB_PCD"/>
</dbReference>
<evidence type="ECO:0000256" key="6">
    <source>
        <dbReference type="ARBA" id="ARBA00022989"/>
    </source>
</evidence>